<feature type="region of interest" description="Disordered" evidence="1">
    <location>
        <begin position="46"/>
        <end position="65"/>
    </location>
</feature>
<evidence type="ECO:0000313" key="5">
    <source>
        <dbReference type="Proteomes" id="UP000325313"/>
    </source>
</evidence>
<evidence type="ECO:0000256" key="1">
    <source>
        <dbReference type="SAM" id="MobiDB-lite"/>
    </source>
</evidence>
<gene>
    <name evidence="3" type="ORF">PGT21_035036</name>
    <name evidence="2" type="ORF">PGTUg99_022700</name>
</gene>
<evidence type="ECO:0000313" key="2">
    <source>
        <dbReference type="EMBL" id="KAA1073038.1"/>
    </source>
</evidence>
<organism evidence="2 5">
    <name type="scientific">Puccinia graminis f. sp. tritici</name>
    <dbReference type="NCBI Taxonomy" id="56615"/>
    <lineage>
        <taxon>Eukaryota</taxon>
        <taxon>Fungi</taxon>
        <taxon>Dikarya</taxon>
        <taxon>Basidiomycota</taxon>
        <taxon>Pucciniomycotina</taxon>
        <taxon>Pucciniomycetes</taxon>
        <taxon>Pucciniales</taxon>
        <taxon>Pucciniaceae</taxon>
        <taxon>Puccinia</taxon>
    </lineage>
</organism>
<sequence length="65" mass="7242">MVVPALVIKQRKSKRVGKLFGQRALSVPAHRGEFFHSKDLVPRRDRHTCPPSSYVEGIPKGDSCA</sequence>
<dbReference type="AlphaFoldDB" id="A0A5B0MAQ2"/>
<dbReference type="EMBL" id="VSWC01000118">
    <property type="protein sequence ID" value="KAA1084745.1"/>
    <property type="molecule type" value="Genomic_DNA"/>
</dbReference>
<evidence type="ECO:0000313" key="4">
    <source>
        <dbReference type="Proteomes" id="UP000324748"/>
    </source>
</evidence>
<comment type="caution">
    <text evidence="2">The sequence shown here is derived from an EMBL/GenBank/DDBJ whole genome shotgun (WGS) entry which is preliminary data.</text>
</comment>
<dbReference type="EMBL" id="VDEP01000475">
    <property type="protein sequence ID" value="KAA1073038.1"/>
    <property type="molecule type" value="Genomic_DNA"/>
</dbReference>
<accession>A0A5B0MAQ2</accession>
<name>A0A5B0MAQ2_PUCGR</name>
<keyword evidence="4" id="KW-1185">Reference proteome</keyword>
<evidence type="ECO:0000313" key="3">
    <source>
        <dbReference type="EMBL" id="KAA1084745.1"/>
    </source>
</evidence>
<protein>
    <submittedName>
        <fullName evidence="2">Uncharacterized protein</fullName>
    </submittedName>
</protein>
<proteinExistence type="predicted"/>
<dbReference type="Proteomes" id="UP000325313">
    <property type="component" value="Unassembled WGS sequence"/>
</dbReference>
<reference evidence="4 5" key="1">
    <citation type="submission" date="2019-05" db="EMBL/GenBank/DDBJ databases">
        <title>Emergence of the Ug99 lineage of the wheat stem rust pathogen through somatic hybridization.</title>
        <authorList>
            <person name="Li F."/>
            <person name="Upadhyaya N.M."/>
            <person name="Sperschneider J."/>
            <person name="Matny O."/>
            <person name="Nguyen-Phuc H."/>
            <person name="Mago R."/>
            <person name="Raley C."/>
            <person name="Miller M.E."/>
            <person name="Silverstein K.A.T."/>
            <person name="Henningsen E."/>
            <person name="Hirsch C.D."/>
            <person name="Visser B."/>
            <person name="Pretorius Z.A."/>
            <person name="Steffenson B.J."/>
            <person name="Schwessinger B."/>
            <person name="Dodds P.N."/>
            <person name="Figueroa M."/>
        </authorList>
    </citation>
    <scope>NUCLEOTIDE SEQUENCE [LARGE SCALE GENOMIC DNA]</scope>
    <source>
        <strain evidence="3">21-0</strain>
        <strain evidence="2 5">Ug99</strain>
    </source>
</reference>
<dbReference type="Proteomes" id="UP000324748">
    <property type="component" value="Unassembled WGS sequence"/>
</dbReference>